<dbReference type="EC" id="3.5.4.2" evidence="3 8"/>
<protein>
    <recommendedName>
        <fullName evidence="7 8">Adenine deaminase</fullName>
        <shortName evidence="8">Adenase</shortName>
        <shortName evidence="8">Adenine aminase</shortName>
        <ecNumber evidence="3 8">3.5.4.2</ecNumber>
    </recommendedName>
</protein>
<sequence length="578" mass="63630">MRAKLEKRIRISAKKEPADIVITNGKIVNVFTGELMDGDVAIADDRIAGIGSYKGKQIIDAEGKYIVPGLIDGHVHIESSMLTPQEFAKILLLHGVTTVITDPHEIANVAGAAGIQYMLDASEDLPIDIRVMLPSCVPAVPEDSNGATLYAKDLAPFYSHDRVLGLAEIMDFPSVYETQSDMIDKFILTKKQNRLMDGHAAGIEREKLNVYSAAEIRNDHEATTLQEAKDRLDLGMYLMIREGTVAKDLKALLPAITMRNSRRCLFVTDDKLVDDLVEEGSVNHSVRLAIQEGLDPIIAIQMATINAAECFQLDSIGAVSPGYRADFLLLDNLEEFSIHSVYRNGQCVVEKGKLRREVERFKPSYLGTNLPTINCAKVSSADLKLPLTSERCHIIEIIPNSIVTKEVIEKVPVVDGYFQPSLEKDQLKLVVVERHHQTGNIGKAIVKGFGFKRGAIATTISHDSHNIVAVGTNDADLLSAIQELQEIKGGIVVVSEGKVVATLPLPIAGLISDQDYLTVYEQLKILNHKVQILQGYDTFNPFLTLSFLSLTVIPALKLTDKGLFDFQSFSYKDISLNL</sequence>
<dbReference type="GO" id="GO:0006146">
    <property type="term" value="P:adenine catabolic process"/>
    <property type="evidence" value="ECO:0007669"/>
    <property type="project" value="InterPro"/>
</dbReference>
<dbReference type="FunFam" id="3.20.20.140:FF:000016">
    <property type="entry name" value="Adenine deaminase"/>
    <property type="match status" value="1"/>
</dbReference>
<dbReference type="NCBIfam" id="TIGR01178">
    <property type="entry name" value="ade"/>
    <property type="match status" value="1"/>
</dbReference>
<keyword evidence="5 8" id="KW-0464">Manganese</keyword>
<evidence type="ECO:0000313" key="11">
    <source>
        <dbReference type="EMBL" id="KLV26256.1"/>
    </source>
</evidence>
<evidence type="ECO:0000259" key="9">
    <source>
        <dbReference type="Pfam" id="PF01979"/>
    </source>
</evidence>
<evidence type="ECO:0000256" key="3">
    <source>
        <dbReference type="ARBA" id="ARBA00012782"/>
    </source>
</evidence>
<dbReference type="PANTHER" id="PTHR11113:SF2">
    <property type="entry name" value="ADENINE DEAMINASE"/>
    <property type="match status" value="1"/>
</dbReference>
<dbReference type="InterPro" id="IPR011059">
    <property type="entry name" value="Metal-dep_hydrolase_composite"/>
</dbReference>
<feature type="domain" description="Adenine deaminase C-terminal" evidence="10">
    <location>
        <begin position="402"/>
        <end position="569"/>
    </location>
</feature>
<reference evidence="11 12" key="1">
    <citation type="submission" date="2015-05" db="EMBL/GenBank/DDBJ databases">
        <title>Whole genome sequence and identification of bacterial endophytes from Costus igneus.</title>
        <authorList>
            <person name="Lee Y.P."/>
            <person name="Gan H.M."/>
            <person name="Eng W."/>
            <person name="Wheatley M.S."/>
            <person name="Caraballo A."/>
            <person name="Polter S."/>
            <person name="Savka M.A."/>
            <person name="Hudson A.O."/>
        </authorList>
    </citation>
    <scope>NUCLEOTIDE SEQUENCE [LARGE SCALE GENOMIC DNA]</scope>
    <source>
        <strain evidence="11 12">RIT379</strain>
    </source>
</reference>
<dbReference type="Pfam" id="PF13382">
    <property type="entry name" value="Adenine_deam_C"/>
    <property type="match status" value="1"/>
</dbReference>
<dbReference type="OrthoDB" id="9775607at2"/>
<feature type="domain" description="Amidohydrolase-related" evidence="9">
    <location>
        <begin position="65"/>
        <end position="347"/>
    </location>
</feature>
<evidence type="ECO:0000256" key="5">
    <source>
        <dbReference type="ARBA" id="ARBA00023211"/>
    </source>
</evidence>
<proteinExistence type="inferred from homology"/>
<dbReference type="CDD" id="cd01295">
    <property type="entry name" value="AdeC"/>
    <property type="match status" value="1"/>
</dbReference>
<evidence type="ECO:0000256" key="6">
    <source>
        <dbReference type="ARBA" id="ARBA00047720"/>
    </source>
</evidence>
<dbReference type="InterPro" id="IPR006679">
    <property type="entry name" value="Adenine_deam"/>
</dbReference>
<comment type="cofactor">
    <cofactor evidence="1 8">
        <name>Mn(2+)</name>
        <dbReference type="ChEBI" id="CHEBI:29035"/>
    </cofactor>
</comment>
<comment type="similarity">
    <text evidence="2 8">Belongs to the metallo-dependent hydrolases superfamily. Adenine deaminase family.</text>
</comment>
<accession>A0A0J1IJW1</accession>
<dbReference type="PANTHER" id="PTHR11113">
    <property type="entry name" value="N-ACETYLGLUCOSAMINE-6-PHOSPHATE DEACETYLASE"/>
    <property type="match status" value="1"/>
</dbReference>
<dbReference type="InterPro" id="IPR026912">
    <property type="entry name" value="Adenine_deam_C"/>
</dbReference>
<evidence type="ECO:0000256" key="2">
    <source>
        <dbReference type="ARBA" id="ARBA00006773"/>
    </source>
</evidence>
<dbReference type="SUPFAM" id="SSF51556">
    <property type="entry name" value="Metallo-dependent hydrolases"/>
    <property type="match status" value="1"/>
</dbReference>
<dbReference type="Gene3D" id="3.20.20.140">
    <property type="entry name" value="Metal-dependent hydrolases"/>
    <property type="match status" value="1"/>
</dbReference>
<dbReference type="PATRIC" id="fig|1397.4.peg.5571"/>
<keyword evidence="12" id="KW-1185">Reference proteome</keyword>
<dbReference type="HAMAP" id="MF_01518">
    <property type="entry name" value="Adenine_deamin"/>
    <property type="match status" value="1"/>
</dbReference>
<dbReference type="InterPro" id="IPR006680">
    <property type="entry name" value="Amidohydro-rel"/>
</dbReference>
<dbReference type="SUPFAM" id="SSF51338">
    <property type="entry name" value="Composite domain of metallo-dependent hydrolases"/>
    <property type="match status" value="1"/>
</dbReference>
<dbReference type="EMBL" id="LDPH01000009">
    <property type="protein sequence ID" value="KLV26256.1"/>
    <property type="molecule type" value="Genomic_DNA"/>
</dbReference>
<organism evidence="11 12">
    <name type="scientific">Niallia circulans</name>
    <name type="common">Bacillus circulans</name>
    <dbReference type="NCBI Taxonomy" id="1397"/>
    <lineage>
        <taxon>Bacteria</taxon>
        <taxon>Bacillati</taxon>
        <taxon>Bacillota</taxon>
        <taxon>Bacilli</taxon>
        <taxon>Bacillales</taxon>
        <taxon>Bacillaceae</taxon>
        <taxon>Niallia</taxon>
    </lineage>
</organism>
<comment type="caution">
    <text evidence="11">The sequence shown here is derived from an EMBL/GenBank/DDBJ whole genome shotgun (WGS) entry which is preliminary data.</text>
</comment>
<evidence type="ECO:0000259" key="10">
    <source>
        <dbReference type="Pfam" id="PF13382"/>
    </source>
</evidence>
<dbReference type="AlphaFoldDB" id="A0A0J1IJW1"/>
<dbReference type="GO" id="GO:0000034">
    <property type="term" value="F:adenine deaminase activity"/>
    <property type="evidence" value="ECO:0007669"/>
    <property type="project" value="UniProtKB-UniRule"/>
</dbReference>
<dbReference type="Proteomes" id="UP000036045">
    <property type="component" value="Unassembled WGS sequence"/>
</dbReference>
<comment type="catalytic activity">
    <reaction evidence="6 8">
        <text>adenine + H2O + H(+) = hypoxanthine + NH4(+)</text>
        <dbReference type="Rhea" id="RHEA:23688"/>
        <dbReference type="ChEBI" id="CHEBI:15377"/>
        <dbReference type="ChEBI" id="CHEBI:15378"/>
        <dbReference type="ChEBI" id="CHEBI:16708"/>
        <dbReference type="ChEBI" id="CHEBI:17368"/>
        <dbReference type="ChEBI" id="CHEBI:28938"/>
        <dbReference type="EC" id="3.5.4.2"/>
    </reaction>
</comment>
<dbReference type="Pfam" id="PF01979">
    <property type="entry name" value="Amidohydro_1"/>
    <property type="match status" value="1"/>
</dbReference>
<dbReference type="RefSeq" id="WP_047942190.1">
    <property type="nucleotide sequence ID" value="NZ_JBCLPU010000005.1"/>
</dbReference>
<keyword evidence="4 8" id="KW-0378">Hydrolase</keyword>
<evidence type="ECO:0000256" key="4">
    <source>
        <dbReference type="ARBA" id="ARBA00022801"/>
    </source>
</evidence>
<dbReference type="InterPro" id="IPR032466">
    <property type="entry name" value="Metal_Hydrolase"/>
</dbReference>
<evidence type="ECO:0000256" key="8">
    <source>
        <dbReference type="HAMAP-Rule" id="MF_01518"/>
    </source>
</evidence>
<gene>
    <name evidence="8" type="primary">ade</name>
    <name evidence="11" type="ORF">ABW02_11235</name>
</gene>
<evidence type="ECO:0000256" key="1">
    <source>
        <dbReference type="ARBA" id="ARBA00001936"/>
    </source>
</evidence>
<name>A0A0J1IJW1_NIACI</name>
<dbReference type="Gene3D" id="2.30.40.10">
    <property type="entry name" value="Urease, subunit C, domain 1"/>
    <property type="match status" value="1"/>
</dbReference>
<evidence type="ECO:0000256" key="7">
    <source>
        <dbReference type="ARBA" id="ARBA00069718"/>
    </source>
</evidence>
<evidence type="ECO:0000313" key="12">
    <source>
        <dbReference type="Proteomes" id="UP000036045"/>
    </source>
</evidence>